<dbReference type="Pfam" id="PF13409">
    <property type="entry name" value="GST_N_2"/>
    <property type="match status" value="1"/>
</dbReference>
<dbReference type="EMBL" id="CP136865">
    <property type="protein sequence ID" value="WOJ95339.1"/>
    <property type="molecule type" value="Genomic_DNA"/>
</dbReference>
<proteinExistence type="predicted"/>
<dbReference type="InterPro" id="IPR004045">
    <property type="entry name" value="Glutathione_S-Trfase_N"/>
</dbReference>
<protein>
    <submittedName>
        <fullName evidence="2">Glutathione S-transferase family protein</fullName>
    </submittedName>
</protein>
<dbReference type="SUPFAM" id="SSF47616">
    <property type="entry name" value="GST C-terminal domain-like"/>
    <property type="match status" value="1"/>
</dbReference>
<evidence type="ECO:0000313" key="3">
    <source>
        <dbReference type="Proteomes" id="UP001626549"/>
    </source>
</evidence>
<feature type="domain" description="GST N-terminal" evidence="1">
    <location>
        <begin position="9"/>
        <end position="89"/>
    </location>
</feature>
<dbReference type="InterPro" id="IPR036249">
    <property type="entry name" value="Thioredoxin-like_sf"/>
</dbReference>
<organism evidence="2 3">
    <name type="scientific">Congregibacter brevis</name>
    <dbReference type="NCBI Taxonomy" id="3081201"/>
    <lineage>
        <taxon>Bacteria</taxon>
        <taxon>Pseudomonadati</taxon>
        <taxon>Pseudomonadota</taxon>
        <taxon>Gammaproteobacteria</taxon>
        <taxon>Cellvibrionales</taxon>
        <taxon>Halieaceae</taxon>
        <taxon>Congregibacter</taxon>
    </lineage>
</organism>
<dbReference type="PANTHER" id="PTHR42673:SF4">
    <property type="entry name" value="MALEYLACETOACETATE ISOMERASE"/>
    <property type="match status" value="1"/>
</dbReference>
<dbReference type="PANTHER" id="PTHR42673">
    <property type="entry name" value="MALEYLACETOACETATE ISOMERASE"/>
    <property type="match status" value="1"/>
</dbReference>
<reference evidence="2 3" key="1">
    <citation type="submission" date="2023-10" db="EMBL/GenBank/DDBJ databases">
        <title>Two novel species belonging to the OM43/NOR5 clade.</title>
        <authorList>
            <person name="Park M."/>
        </authorList>
    </citation>
    <scope>NUCLEOTIDE SEQUENCE [LARGE SCALE GENOMIC DNA]</scope>
    <source>
        <strain evidence="2 3">IMCC45268</strain>
    </source>
</reference>
<dbReference type="PROSITE" id="PS50404">
    <property type="entry name" value="GST_NTER"/>
    <property type="match status" value="1"/>
</dbReference>
<evidence type="ECO:0000313" key="2">
    <source>
        <dbReference type="EMBL" id="WOJ95339.1"/>
    </source>
</evidence>
<dbReference type="InterPro" id="IPR036282">
    <property type="entry name" value="Glutathione-S-Trfase_C_sf"/>
</dbReference>
<dbReference type="RefSeq" id="WP_407326038.1">
    <property type="nucleotide sequence ID" value="NZ_CP136865.1"/>
</dbReference>
<evidence type="ECO:0000259" key="1">
    <source>
        <dbReference type="PROSITE" id="PS50404"/>
    </source>
</evidence>
<dbReference type="CDD" id="cd03194">
    <property type="entry name" value="GST_C_3"/>
    <property type="match status" value="1"/>
</dbReference>
<dbReference type="Gene3D" id="3.40.30.10">
    <property type="entry name" value="Glutaredoxin"/>
    <property type="match status" value="1"/>
</dbReference>
<keyword evidence="3" id="KW-1185">Reference proteome</keyword>
<sequence>MTADTSTALTLVCGNRNYSSWSLRAWLCTRKAGLDPEVVVLPMDTPEFEARIAQYSPTRRVPVLWIGDEWVWDSLAIAETVNERYADAQLWPADEGLRAFGRAMAAEMHSGFGALRHALPMNCRAKQRSVVLSADVRNDIDRLCELWLQAKSKSGSDTWLLGDFSIVDAMFAPVVVRFSAYALELPEHAKQYLAHWLADADLQSWIGLAEEEPWVIQHEEVGNGASLQ</sequence>
<accession>A0ABZ0I977</accession>
<dbReference type="Proteomes" id="UP001626549">
    <property type="component" value="Chromosome"/>
</dbReference>
<dbReference type="Gene3D" id="1.20.1050.10">
    <property type="match status" value="1"/>
</dbReference>
<name>A0ABZ0I977_9GAMM</name>
<gene>
    <name evidence="2" type="ORF">R0137_08695</name>
</gene>
<dbReference type="CDD" id="cd03043">
    <property type="entry name" value="GST_N_1"/>
    <property type="match status" value="1"/>
</dbReference>
<dbReference type="SUPFAM" id="SSF52833">
    <property type="entry name" value="Thioredoxin-like"/>
    <property type="match status" value="1"/>
</dbReference>